<dbReference type="GeneID" id="9096045"/>
<accession>C1H3L8</accession>
<feature type="domain" description="DUF7223" evidence="4">
    <location>
        <begin position="321"/>
        <end position="468"/>
    </location>
</feature>
<dbReference type="InterPro" id="IPR055647">
    <property type="entry name" value="DUF7223"/>
</dbReference>
<reference evidence="5 6" key="1">
    <citation type="journal article" date="2011" name="PLoS Genet.">
        <title>Comparative genomic analysis of human fungal pathogens causing paracoccidioidomycosis.</title>
        <authorList>
            <person name="Desjardins C.A."/>
            <person name="Champion M.D."/>
            <person name="Holder J.W."/>
            <person name="Muszewska A."/>
            <person name="Goldberg J."/>
            <person name="Bailao A.M."/>
            <person name="Brigido M.M."/>
            <person name="Ferreira M.E."/>
            <person name="Garcia A.M."/>
            <person name="Grynberg M."/>
            <person name="Gujja S."/>
            <person name="Heiman D.I."/>
            <person name="Henn M.R."/>
            <person name="Kodira C.D."/>
            <person name="Leon-Narvaez H."/>
            <person name="Longo L.V."/>
            <person name="Ma L.J."/>
            <person name="Malavazi I."/>
            <person name="Matsuo A.L."/>
            <person name="Morais F.V."/>
            <person name="Pereira M."/>
            <person name="Rodriguez-Brito S."/>
            <person name="Sakthikumar S."/>
            <person name="Salem-Izacc S.M."/>
            <person name="Sykes S.M."/>
            <person name="Teixeira M.M."/>
            <person name="Vallejo M.C."/>
            <person name="Walter M.E."/>
            <person name="Yandava C."/>
            <person name="Young S."/>
            <person name="Zeng Q."/>
            <person name="Zucker J."/>
            <person name="Felipe M.S."/>
            <person name="Goldman G.H."/>
            <person name="Haas B.J."/>
            <person name="McEwen J.G."/>
            <person name="Nino-Vega G."/>
            <person name="Puccia R."/>
            <person name="San-Blas G."/>
            <person name="Soares C.M."/>
            <person name="Birren B.W."/>
            <person name="Cuomo C.A."/>
        </authorList>
    </citation>
    <scope>NUCLEOTIDE SEQUENCE [LARGE SCALE GENOMIC DNA]</scope>
    <source>
        <strain evidence="6">ATCC MYA-826 / Pb01</strain>
    </source>
</reference>
<name>C1H3L8_PARBA</name>
<dbReference type="Pfam" id="PF22974">
    <property type="entry name" value="DUF7029"/>
    <property type="match status" value="1"/>
</dbReference>
<organism evidence="5 6">
    <name type="scientific">Paracoccidioides lutzii (strain ATCC MYA-826 / Pb01)</name>
    <name type="common">Paracoccidioides brasiliensis</name>
    <dbReference type="NCBI Taxonomy" id="502779"/>
    <lineage>
        <taxon>Eukaryota</taxon>
        <taxon>Fungi</taxon>
        <taxon>Dikarya</taxon>
        <taxon>Ascomycota</taxon>
        <taxon>Pezizomycotina</taxon>
        <taxon>Eurotiomycetes</taxon>
        <taxon>Eurotiomycetidae</taxon>
        <taxon>Onygenales</taxon>
        <taxon>Ajellomycetaceae</taxon>
        <taxon>Paracoccidioides</taxon>
    </lineage>
</organism>
<dbReference type="Proteomes" id="UP000002059">
    <property type="component" value="Partially assembled WGS sequence"/>
</dbReference>
<evidence type="ECO:0008006" key="7">
    <source>
        <dbReference type="Google" id="ProtNLM"/>
    </source>
</evidence>
<dbReference type="AlphaFoldDB" id="C1H3L8"/>
<evidence type="ECO:0000313" key="5">
    <source>
        <dbReference type="EMBL" id="EEH34312.2"/>
    </source>
</evidence>
<feature type="domain" description="DUF7029" evidence="3">
    <location>
        <begin position="89"/>
        <end position="187"/>
    </location>
</feature>
<dbReference type="OrthoDB" id="5382170at2759"/>
<feature type="region of interest" description="Disordered" evidence="1">
    <location>
        <begin position="210"/>
        <end position="240"/>
    </location>
</feature>
<evidence type="ECO:0000259" key="3">
    <source>
        <dbReference type="Pfam" id="PF22974"/>
    </source>
</evidence>
<dbReference type="VEuPathDB" id="FungiDB:PAAG_05361"/>
<evidence type="ECO:0000259" key="4">
    <source>
        <dbReference type="Pfam" id="PF23865"/>
    </source>
</evidence>
<dbReference type="KEGG" id="pbl:PAAG_05361"/>
<dbReference type="InterPro" id="IPR054293">
    <property type="entry name" value="DUF7029"/>
</dbReference>
<dbReference type="eggNOG" id="ENOG502S21P">
    <property type="taxonomic scope" value="Eukaryota"/>
</dbReference>
<protein>
    <recommendedName>
        <fullName evidence="7">GPI anchored protein</fullName>
    </recommendedName>
</protein>
<dbReference type="EMBL" id="KN294005">
    <property type="protein sequence ID" value="EEH34312.2"/>
    <property type="molecule type" value="Genomic_DNA"/>
</dbReference>
<evidence type="ECO:0000256" key="1">
    <source>
        <dbReference type="SAM" id="MobiDB-lite"/>
    </source>
</evidence>
<feature type="region of interest" description="Disordered" evidence="1">
    <location>
        <begin position="560"/>
        <end position="594"/>
    </location>
</feature>
<keyword evidence="2" id="KW-0732">Signal</keyword>
<feature type="compositionally biased region" description="Pro residues" evidence="1">
    <location>
        <begin position="565"/>
        <end position="579"/>
    </location>
</feature>
<evidence type="ECO:0000313" key="6">
    <source>
        <dbReference type="Proteomes" id="UP000002059"/>
    </source>
</evidence>
<proteinExistence type="predicted"/>
<feature type="compositionally biased region" description="Polar residues" evidence="1">
    <location>
        <begin position="212"/>
        <end position="221"/>
    </location>
</feature>
<keyword evidence="6" id="KW-1185">Reference proteome</keyword>
<feature type="signal peptide" evidence="2">
    <location>
        <begin position="1"/>
        <end position="26"/>
    </location>
</feature>
<sequence length="628" mass="68361">MSTSLISRILYWQLFVLLWLVHHSFGDEFSASELSRSRLLSAATLRSKLESRDAPLSLLKRETTFDFIESRINGRAAPDSSVFTASVQVRSQKPILSLEDIESDLQRITCFPGEIKLYFSSIDALDRVRKEIEQLSHLVVVSSHLNCNEEDQRAPHIITEVIVSRETMIITLLETSCEWKDAFSMMEVSFARIPSSQILERRDMILQKRQETSSFSSSAQPAPTRVFPDGPQSTSSVPASSKTRIDVKVVDQVVIPPQIPGASALVPEGVELTCKNCTIGGELELSQGSFKLEHPDNPIEFLDNTIAFFQHGSVRVDVDGLFGHFELKTKLDLTAGNALKFSVPLPEFPITPFMIPGIVAFGPIFRPQIEMSLALEQPLEFEYGFNVSVPNDASFTIDIGELNNSTATGFDNTKFSTLPFQAQMPASLEFTISFTPEILLGVTSLIGSTTGGVGAFFNIPSLTVKVDKLKGVDGRCNALPTFTSHPGGDKGKGKNHIATLEDLVGDFINIVPSVELNVGVLAELEVGVGTLKEQLEAEHTIASKQFALPTACLAFDKEKKSFASPTPPPPPNPSPPAAPGPLETRVRPPTLREAGKGGAMSVFGDVEGVRIVLWTCVFGTMVTVAGVL</sequence>
<dbReference type="RefSeq" id="XP_015699777.1">
    <property type="nucleotide sequence ID" value="XM_015845551.1"/>
</dbReference>
<gene>
    <name evidence="5" type="ORF">PAAG_05361</name>
</gene>
<dbReference type="Pfam" id="PF23865">
    <property type="entry name" value="DUF7223"/>
    <property type="match status" value="1"/>
</dbReference>
<dbReference type="OMA" id="FMIPGIV"/>
<dbReference type="HOGENOM" id="CLU_023112_0_0_1"/>
<feature type="chain" id="PRO_5002908716" description="GPI anchored protein" evidence="2">
    <location>
        <begin position="27"/>
        <end position="628"/>
    </location>
</feature>
<evidence type="ECO:0000256" key="2">
    <source>
        <dbReference type="SAM" id="SignalP"/>
    </source>
</evidence>
<feature type="compositionally biased region" description="Polar residues" evidence="1">
    <location>
        <begin position="231"/>
        <end position="240"/>
    </location>
</feature>